<keyword evidence="2" id="KW-1185">Reference proteome</keyword>
<organism evidence="1 2">
    <name type="scientific">Flavobacterium bizetiae</name>
    <dbReference type="NCBI Taxonomy" id="2704140"/>
    <lineage>
        <taxon>Bacteria</taxon>
        <taxon>Pseudomonadati</taxon>
        <taxon>Bacteroidota</taxon>
        <taxon>Flavobacteriia</taxon>
        <taxon>Flavobacteriales</taxon>
        <taxon>Flavobacteriaceae</taxon>
        <taxon>Flavobacterium</taxon>
    </lineage>
</organism>
<dbReference type="Proteomes" id="UP000479938">
    <property type="component" value="Unassembled WGS sequence"/>
</dbReference>
<gene>
    <name evidence="1" type="ORF">FLA105534_02652</name>
</gene>
<protein>
    <submittedName>
        <fullName evidence="1">Uncharacterized protein</fullName>
    </submittedName>
</protein>
<evidence type="ECO:0000313" key="1">
    <source>
        <dbReference type="EMBL" id="CAA9199508.1"/>
    </source>
</evidence>
<name>A0A6J4GK86_9FLAO</name>
<accession>A0A6J4GK86</accession>
<sequence>MIWIIDFLDFIFAEENLKKEFRITIMISIYNTIQKMNFDKNTYNAEILNPSFYLGRLAIQVHEYRQ</sequence>
<evidence type="ECO:0000313" key="2">
    <source>
        <dbReference type="Proteomes" id="UP000479938"/>
    </source>
</evidence>
<proteinExistence type="predicted"/>
<dbReference type="EMBL" id="CADCSU010000099">
    <property type="protein sequence ID" value="CAA9199508.1"/>
    <property type="molecule type" value="Genomic_DNA"/>
</dbReference>
<dbReference type="AlphaFoldDB" id="A0A6J4GK86"/>
<reference evidence="1 2" key="1">
    <citation type="submission" date="2020-02" db="EMBL/GenBank/DDBJ databases">
        <authorList>
            <person name="Criscuolo A."/>
        </authorList>
    </citation>
    <scope>NUCLEOTIDE SEQUENCE [LARGE SCALE GENOMIC DNA]</scope>
    <source>
        <strain evidence="1">CIP105534</strain>
    </source>
</reference>